<feature type="binding site" evidence="5">
    <location>
        <position position="270"/>
    </location>
    <ligand>
        <name>N(2)-acetyl-L-ornithine</name>
        <dbReference type="ChEBI" id="CHEBI:57805"/>
    </ligand>
</feature>
<dbReference type="EC" id="2.6.1.11" evidence="5"/>
<keyword evidence="8" id="KW-1185">Reference proteome</keyword>
<name>A0A1F2P4L1_9EURY</name>
<organism evidence="7 8">
    <name type="scientific">Candidatus Syntropharchaeum butanivorans</name>
    <dbReference type="NCBI Taxonomy" id="1839936"/>
    <lineage>
        <taxon>Archaea</taxon>
        <taxon>Methanobacteriati</taxon>
        <taxon>Methanobacteriota</taxon>
        <taxon>Stenosarchaea group</taxon>
        <taxon>Methanomicrobia</taxon>
        <taxon>Methanosarcinales</taxon>
        <taxon>ANME-2 cluster</taxon>
        <taxon>Candidatus Syntropharchaeum</taxon>
    </lineage>
</organism>
<comment type="caution">
    <text evidence="7">The sequence shown here is derived from an EMBL/GenBank/DDBJ whole genome shotgun (WGS) entry which is preliminary data.</text>
</comment>
<keyword evidence="1 5" id="KW-0032">Aminotransferase</keyword>
<dbReference type="HAMAP" id="MF_01107">
    <property type="entry name" value="ArgD_aminotrans_3"/>
    <property type="match status" value="1"/>
</dbReference>
<dbReference type="GO" id="GO:0030170">
    <property type="term" value="F:pyridoxal phosphate binding"/>
    <property type="evidence" value="ECO:0007669"/>
    <property type="project" value="InterPro"/>
</dbReference>
<evidence type="ECO:0000256" key="4">
    <source>
        <dbReference type="ARBA" id="ARBA00022898"/>
    </source>
</evidence>
<dbReference type="NCBIfam" id="TIGR00707">
    <property type="entry name" value="argD"/>
    <property type="match status" value="1"/>
</dbReference>
<keyword evidence="3 5" id="KW-0808">Transferase</keyword>
<evidence type="ECO:0000313" key="6">
    <source>
        <dbReference type="EMBL" id="HEC57369.1"/>
    </source>
</evidence>
<feature type="binding site" evidence="5">
    <location>
        <position position="271"/>
    </location>
    <ligand>
        <name>pyridoxal 5'-phosphate</name>
        <dbReference type="ChEBI" id="CHEBI:597326"/>
    </ligand>
</feature>
<evidence type="ECO:0000313" key="7">
    <source>
        <dbReference type="EMBL" id="OFV66045.1"/>
    </source>
</evidence>
<evidence type="ECO:0000256" key="1">
    <source>
        <dbReference type="ARBA" id="ARBA00022576"/>
    </source>
</evidence>
<feature type="binding site" evidence="5">
    <location>
        <begin position="215"/>
        <end position="218"/>
    </location>
    <ligand>
        <name>pyridoxal 5'-phosphate</name>
        <dbReference type="ChEBI" id="CHEBI:597326"/>
    </ligand>
</feature>
<keyword evidence="5" id="KW-0963">Cytoplasm</keyword>
<dbReference type="InterPro" id="IPR015421">
    <property type="entry name" value="PyrdxlP-dep_Trfase_major"/>
</dbReference>
<dbReference type="InterPro" id="IPR004636">
    <property type="entry name" value="AcOrn/SuccOrn_fam"/>
</dbReference>
<dbReference type="GO" id="GO:0006526">
    <property type="term" value="P:L-arginine biosynthetic process"/>
    <property type="evidence" value="ECO:0007669"/>
    <property type="project" value="UniProtKB-UniRule"/>
</dbReference>
<dbReference type="NCBIfam" id="NF002874">
    <property type="entry name" value="PRK03244.1"/>
    <property type="match status" value="1"/>
</dbReference>
<comment type="pathway">
    <text evidence="5">Amino-acid biosynthesis; L-arginine biosynthesis; N(2)-acetyl-L-ornithine from L-glutamate: step 4/4.</text>
</comment>
<dbReference type="InterPro" id="IPR015424">
    <property type="entry name" value="PyrdxlP-dep_Trfase"/>
</dbReference>
<comment type="cofactor">
    <cofactor evidence="5">
        <name>pyridoxal 5'-phosphate</name>
        <dbReference type="ChEBI" id="CHEBI:597326"/>
    </cofactor>
    <text evidence="5">Binds 1 pyridoxal phosphate per subunit.</text>
</comment>
<dbReference type="InterPro" id="IPR049704">
    <property type="entry name" value="Aminotrans_3_PPA_site"/>
</dbReference>
<feature type="modified residue" description="N6-(pyridoxal phosphate)lysine" evidence="5">
    <location>
        <position position="244"/>
    </location>
</feature>
<evidence type="ECO:0000256" key="3">
    <source>
        <dbReference type="ARBA" id="ARBA00022679"/>
    </source>
</evidence>
<evidence type="ECO:0000313" key="8">
    <source>
        <dbReference type="Proteomes" id="UP000185779"/>
    </source>
</evidence>
<keyword evidence="4 5" id="KW-0663">Pyridoxal phosphate</keyword>
<dbReference type="FunFam" id="3.40.640.10:FF:000004">
    <property type="entry name" value="Acetylornithine aminotransferase"/>
    <property type="match status" value="1"/>
</dbReference>
<comment type="subunit">
    <text evidence="5">Homodimer.</text>
</comment>
<reference evidence="6" key="2">
    <citation type="journal article" date="2020" name="mSystems">
        <title>Genome- and Community-Level Interaction Insights into Carbon Utilization and Element Cycling Functions of Hydrothermarchaeota in Hydrothermal Sediment.</title>
        <authorList>
            <person name="Zhou Z."/>
            <person name="Liu Y."/>
            <person name="Xu W."/>
            <person name="Pan J."/>
            <person name="Luo Z.H."/>
            <person name="Li M."/>
        </authorList>
    </citation>
    <scope>NUCLEOTIDE SEQUENCE [LARGE SCALE GENOMIC DNA]</scope>
    <source>
        <strain evidence="6">HyVt-386</strain>
    </source>
</reference>
<keyword evidence="5" id="KW-0055">Arginine biosynthesis</keyword>
<dbReference type="PIRSF" id="PIRSF000521">
    <property type="entry name" value="Transaminase_4ab_Lys_Orn"/>
    <property type="match status" value="1"/>
</dbReference>
<dbReference type="CDD" id="cd00610">
    <property type="entry name" value="OAT_like"/>
    <property type="match status" value="1"/>
</dbReference>
<dbReference type="GO" id="GO:0005737">
    <property type="term" value="C:cytoplasm"/>
    <property type="evidence" value="ECO:0007669"/>
    <property type="project" value="UniProtKB-SubCell"/>
</dbReference>
<feature type="binding site" evidence="5">
    <location>
        <position position="130"/>
    </location>
    <ligand>
        <name>pyridoxal 5'-phosphate</name>
        <dbReference type="ChEBI" id="CHEBI:597326"/>
    </ligand>
</feature>
<comment type="catalytic activity">
    <reaction evidence="5">
        <text>N(2)-acetyl-L-ornithine + 2-oxoglutarate = N-acetyl-L-glutamate 5-semialdehyde + L-glutamate</text>
        <dbReference type="Rhea" id="RHEA:18049"/>
        <dbReference type="ChEBI" id="CHEBI:16810"/>
        <dbReference type="ChEBI" id="CHEBI:29123"/>
        <dbReference type="ChEBI" id="CHEBI:29985"/>
        <dbReference type="ChEBI" id="CHEBI:57805"/>
        <dbReference type="EC" id="2.6.1.11"/>
    </reaction>
</comment>
<dbReference type="GO" id="GO:0042802">
    <property type="term" value="F:identical protein binding"/>
    <property type="evidence" value="ECO:0007669"/>
    <property type="project" value="TreeGrafter"/>
</dbReference>
<dbReference type="Pfam" id="PF00202">
    <property type="entry name" value="Aminotran_3"/>
    <property type="match status" value="1"/>
</dbReference>
<reference evidence="7 8" key="1">
    <citation type="submission" date="2016-05" db="EMBL/GenBank/DDBJ databases">
        <title>Microbial consortia oxidize butane by reversing methanogenesis.</title>
        <authorList>
            <person name="Laso-Perez R."/>
            <person name="Richter M."/>
            <person name="Wegener G."/>
            <person name="Musat F."/>
        </authorList>
    </citation>
    <scope>NUCLEOTIDE SEQUENCE [LARGE SCALE GENOMIC DNA]</scope>
    <source>
        <strain evidence="7">BOX1</strain>
    </source>
</reference>
<dbReference type="PATRIC" id="fig|1839936.3.peg.991"/>
<dbReference type="Gene3D" id="3.90.1150.10">
    <property type="entry name" value="Aspartate Aminotransferase, domain 1"/>
    <property type="match status" value="1"/>
</dbReference>
<dbReference type="Proteomes" id="UP000885936">
    <property type="component" value="Unassembled WGS sequence"/>
</dbReference>
<dbReference type="InterPro" id="IPR005814">
    <property type="entry name" value="Aminotrans_3"/>
</dbReference>
<dbReference type="EMBL" id="LYOR01000004">
    <property type="protein sequence ID" value="OFV66045.1"/>
    <property type="molecule type" value="Genomic_DNA"/>
</dbReference>
<evidence type="ECO:0000256" key="5">
    <source>
        <dbReference type="HAMAP-Rule" id="MF_01107"/>
    </source>
</evidence>
<dbReference type="Proteomes" id="UP000185779">
    <property type="component" value="Unassembled WGS sequence"/>
</dbReference>
<dbReference type="InterPro" id="IPR050103">
    <property type="entry name" value="Class-III_PLP-dep_AT"/>
</dbReference>
<dbReference type="InterPro" id="IPR015422">
    <property type="entry name" value="PyrdxlP-dep_Trfase_small"/>
</dbReference>
<dbReference type="PROSITE" id="PS00600">
    <property type="entry name" value="AA_TRANSFER_CLASS_3"/>
    <property type="match status" value="1"/>
</dbReference>
<comment type="similarity">
    <text evidence="5">Belongs to the class-III pyridoxal-phosphate-dependent aminotransferase family. ArgD subfamily.</text>
</comment>
<dbReference type="NCBIfam" id="NF002325">
    <property type="entry name" value="PRK01278.1"/>
    <property type="match status" value="1"/>
</dbReference>
<feature type="binding site" evidence="5">
    <location>
        <position position="133"/>
    </location>
    <ligand>
        <name>N(2)-acetyl-L-ornithine</name>
        <dbReference type="ChEBI" id="CHEBI:57805"/>
    </ligand>
</feature>
<feature type="binding site" evidence="5">
    <location>
        <begin position="103"/>
        <end position="104"/>
    </location>
    <ligand>
        <name>pyridoxal 5'-phosphate</name>
        <dbReference type="ChEBI" id="CHEBI:597326"/>
    </ligand>
</feature>
<comment type="subcellular location">
    <subcellularLocation>
        <location evidence="5">Cytoplasm</location>
    </subcellularLocation>
</comment>
<proteinExistence type="inferred from homology"/>
<dbReference type="STRING" id="1839936.SBU_000982"/>
<gene>
    <name evidence="5" type="primary">argD</name>
    <name evidence="6" type="ORF">ENI32_05755</name>
    <name evidence="7" type="ORF">SBU_000982</name>
</gene>
<dbReference type="Gene3D" id="3.40.640.10">
    <property type="entry name" value="Type I PLP-dependent aspartate aminotransferase-like (Major domain)"/>
    <property type="match status" value="1"/>
</dbReference>
<dbReference type="GO" id="GO:0003992">
    <property type="term" value="F:N2-acetyl-L-ornithine:2-oxoglutarate 5-aminotransferase activity"/>
    <property type="evidence" value="ECO:0007669"/>
    <property type="project" value="UniProtKB-UniRule"/>
</dbReference>
<comment type="miscellaneous">
    <text evidence="5">May also have succinyldiaminopimelate aminotransferase activity, thus carrying out the corresponding step in lysine biosynthesis.</text>
</comment>
<sequence>MPDIFERERRWIQPTYTRQPVVIRRGRGAYVWDDHGRMYLDFIAGIAVNNIGHCHPRVVEAIKNQAENLIHTSNLYYTEKQVELAERLCDISGMNKVFFCNSGTEAVEGALKLSRRHTGKKKIIAAKGSFHGRTFGSLSVTDKPEYQKPFQPLLPAVSFVPYNDAEAIEDEIDDDTACVILEPVQGEGGVNIPDDEYLRAVREICDENDLLLILDEVQTGFGRTGKWFGKDHAGVTPDIMTLGKAIAGGLPMGALLTREGVEFGPGEHASTFGGGPLVCSAAIATIEVISSEDLITNAAEMGDILLRELKKLELEVAKDIRGKGLMVGMELLKEGAEIVDLFRESGVLINCTAKRVLRFLPPLIIGEEEISRLIQVFLERRDEIESI</sequence>
<evidence type="ECO:0000256" key="2">
    <source>
        <dbReference type="ARBA" id="ARBA00022605"/>
    </source>
</evidence>
<dbReference type="PANTHER" id="PTHR11986">
    <property type="entry name" value="AMINOTRANSFERASE CLASS III"/>
    <property type="match status" value="1"/>
</dbReference>
<dbReference type="UniPathway" id="UPA00068">
    <property type="reaction ID" value="UER00109"/>
</dbReference>
<dbReference type="SUPFAM" id="SSF53383">
    <property type="entry name" value="PLP-dependent transferases"/>
    <property type="match status" value="1"/>
</dbReference>
<dbReference type="AlphaFoldDB" id="A0A1F2P4L1"/>
<protein>
    <recommendedName>
        <fullName evidence="5">Acetylornithine aminotransferase</fullName>
        <shortName evidence="5">ACOAT</shortName>
        <ecNumber evidence="5">2.6.1.11</ecNumber>
    </recommendedName>
</protein>
<dbReference type="PANTHER" id="PTHR11986:SF79">
    <property type="entry name" value="ACETYLORNITHINE AMINOTRANSFERASE, MITOCHONDRIAL"/>
    <property type="match status" value="1"/>
</dbReference>
<dbReference type="EMBL" id="DRIE01000098">
    <property type="protein sequence ID" value="HEC57369.1"/>
    <property type="molecule type" value="Genomic_DNA"/>
</dbReference>
<accession>A0A1F2P4L1</accession>
<keyword evidence="2 5" id="KW-0028">Amino-acid biosynthesis</keyword>